<evidence type="ECO:0000259" key="5">
    <source>
        <dbReference type="PROSITE" id="PS51078"/>
    </source>
</evidence>
<reference evidence="6" key="1">
    <citation type="submission" date="2020-12" db="EMBL/GenBank/DDBJ databases">
        <title>Bacterial taxonomy.</title>
        <authorList>
            <person name="Pan X."/>
        </authorList>
    </citation>
    <scope>NUCLEOTIDE SEQUENCE</scope>
    <source>
        <strain evidence="6">M0105</strain>
    </source>
</reference>
<dbReference type="InterPro" id="IPR005471">
    <property type="entry name" value="Tscrpt_reg_IclR_N"/>
</dbReference>
<dbReference type="InterPro" id="IPR029016">
    <property type="entry name" value="GAF-like_dom_sf"/>
</dbReference>
<name>A0A8J7M647_9RHOB</name>
<dbReference type="InterPro" id="IPR036390">
    <property type="entry name" value="WH_DNA-bd_sf"/>
</dbReference>
<evidence type="ECO:0000313" key="6">
    <source>
        <dbReference type="EMBL" id="MBK0398557.1"/>
    </source>
</evidence>
<evidence type="ECO:0000313" key="7">
    <source>
        <dbReference type="Proteomes" id="UP000655420"/>
    </source>
</evidence>
<keyword evidence="3" id="KW-0804">Transcription</keyword>
<dbReference type="EMBL" id="JAEHHL010000002">
    <property type="protein sequence ID" value="MBK0398557.1"/>
    <property type="molecule type" value="Genomic_DNA"/>
</dbReference>
<dbReference type="InterPro" id="IPR036388">
    <property type="entry name" value="WH-like_DNA-bd_sf"/>
</dbReference>
<dbReference type="PROSITE" id="PS51077">
    <property type="entry name" value="HTH_ICLR"/>
    <property type="match status" value="1"/>
</dbReference>
<sequence>MSEGKVKSAGQVRSLTRALSLLRYLAVSSDGMSLTELSEAAGLPPSTTHRLLTTLESERFVRPDPQGGVWRIGVAAFFVGSAFARSRDKLGLARPYLRRLMEMSGETANLFVESDGEAVCIGQIESRHAMRAITGVGGRVALHASAVGKALLAHMDPMRRSRILSTMPLERATANSVTERGRLEAILNEVSAVGYAIDNEEHALGLRCVAAPIFDEYGQAVAAVSVSGPSARIPTERLATLGRMTAQAAAEATRDYGGAPPVAAQ</sequence>
<feature type="domain" description="IclR-ED" evidence="5">
    <location>
        <begin position="75"/>
        <end position="258"/>
    </location>
</feature>
<dbReference type="PROSITE" id="PS51078">
    <property type="entry name" value="ICLR_ED"/>
    <property type="match status" value="1"/>
</dbReference>
<organism evidence="6 7">
    <name type="scientific">Thermohalobaculum xanthum</name>
    <dbReference type="NCBI Taxonomy" id="2753746"/>
    <lineage>
        <taxon>Bacteria</taxon>
        <taxon>Pseudomonadati</taxon>
        <taxon>Pseudomonadota</taxon>
        <taxon>Alphaproteobacteria</taxon>
        <taxon>Rhodobacterales</taxon>
        <taxon>Paracoccaceae</taxon>
        <taxon>Thermohalobaculum</taxon>
    </lineage>
</organism>
<protein>
    <submittedName>
        <fullName evidence="6">Helix-turn-helix domain-containing protein</fullName>
    </submittedName>
</protein>
<evidence type="ECO:0000256" key="1">
    <source>
        <dbReference type="ARBA" id="ARBA00023015"/>
    </source>
</evidence>
<dbReference type="RefSeq" id="WP_200607924.1">
    <property type="nucleotide sequence ID" value="NZ_JAEHHL010000002.1"/>
</dbReference>
<dbReference type="Gene3D" id="1.10.10.10">
    <property type="entry name" value="Winged helix-like DNA-binding domain superfamily/Winged helix DNA-binding domain"/>
    <property type="match status" value="1"/>
</dbReference>
<dbReference type="PANTHER" id="PTHR30136:SF24">
    <property type="entry name" value="HTH-TYPE TRANSCRIPTIONAL REPRESSOR ALLR"/>
    <property type="match status" value="1"/>
</dbReference>
<keyword evidence="1" id="KW-0805">Transcription regulation</keyword>
<keyword evidence="7" id="KW-1185">Reference proteome</keyword>
<dbReference type="Proteomes" id="UP000655420">
    <property type="component" value="Unassembled WGS sequence"/>
</dbReference>
<proteinExistence type="predicted"/>
<dbReference type="FunFam" id="1.10.10.10:FF:000056">
    <property type="entry name" value="IclR family transcriptional regulator"/>
    <property type="match status" value="1"/>
</dbReference>
<dbReference type="InterPro" id="IPR050707">
    <property type="entry name" value="HTH_MetabolicPath_Reg"/>
</dbReference>
<dbReference type="GO" id="GO:0003700">
    <property type="term" value="F:DNA-binding transcription factor activity"/>
    <property type="evidence" value="ECO:0007669"/>
    <property type="project" value="TreeGrafter"/>
</dbReference>
<accession>A0A8J7M647</accession>
<dbReference type="PANTHER" id="PTHR30136">
    <property type="entry name" value="HELIX-TURN-HELIX TRANSCRIPTIONAL REGULATOR, ICLR FAMILY"/>
    <property type="match status" value="1"/>
</dbReference>
<dbReference type="GO" id="GO:0045892">
    <property type="term" value="P:negative regulation of DNA-templated transcription"/>
    <property type="evidence" value="ECO:0007669"/>
    <property type="project" value="TreeGrafter"/>
</dbReference>
<dbReference type="AlphaFoldDB" id="A0A8J7M647"/>
<dbReference type="GO" id="GO:0003677">
    <property type="term" value="F:DNA binding"/>
    <property type="evidence" value="ECO:0007669"/>
    <property type="project" value="UniProtKB-KW"/>
</dbReference>
<gene>
    <name evidence="6" type="ORF">H0I76_05110</name>
</gene>
<dbReference type="Pfam" id="PF01614">
    <property type="entry name" value="IclR_C"/>
    <property type="match status" value="1"/>
</dbReference>
<evidence type="ECO:0000256" key="2">
    <source>
        <dbReference type="ARBA" id="ARBA00023125"/>
    </source>
</evidence>
<evidence type="ECO:0000259" key="4">
    <source>
        <dbReference type="PROSITE" id="PS51077"/>
    </source>
</evidence>
<dbReference type="SMART" id="SM00346">
    <property type="entry name" value="HTH_ICLR"/>
    <property type="match status" value="1"/>
</dbReference>
<keyword evidence="2" id="KW-0238">DNA-binding</keyword>
<dbReference type="Pfam" id="PF09339">
    <property type="entry name" value="HTH_IclR"/>
    <property type="match status" value="1"/>
</dbReference>
<feature type="domain" description="HTH iclR-type" evidence="4">
    <location>
        <begin position="12"/>
        <end position="74"/>
    </location>
</feature>
<dbReference type="SUPFAM" id="SSF46785">
    <property type="entry name" value="Winged helix' DNA-binding domain"/>
    <property type="match status" value="1"/>
</dbReference>
<dbReference type="InterPro" id="IPR014757">
    <property type="entry name" value="Tscrpt_reg_IclR_C"/>
</dbReference>
<evidence type="ECO:0000256" key="3">
    <source>
        <dbReference type="ARBA" id="ARBA00023163"/>
    </source>
</evidence>
<comment type="caution">
    <text evidence="6">The sequence shown here is derived from an EMBL/GenBank/DDBJ whole genome shotgun (WGS) entry which is preliminary data.</text>
</comment>
<dbReference type="SUPFAM" id="SSF55781">
    <property type="entry name" value="GAF domain-like"/>
    <property type="match status" value="1"/>
</dbReference>
<dbReference type="Gene3D" id="3.30.450.40">
    <property type="match status" value="1"/>
</dbReference>